<dbReference type="Proteomes" id="UP000013148">
    <property type="component" value="Unassembled WGS sequence"/>
</dbReference>
<dbReference type="InterPro" id="IPR018633">
    <property type="entry name" value="DUF2357"/>
</dbReference>
<dbReference type="eggNOG" id="COG1700">
    <property type="taxonomic scope" value="Bacteria"/>
</dbReference>
<comment type="caution">
    <text evidence="2">The sequence shown here is derived from an EMBL/GenBank/DDBJ whole genome shotgun (WGS) entry which is preliminary data.</text>
</comment>
<evidence type="ECO:0000259" key="1">
    <source>
        <dbReference type="Pfam" id="PF09823"/>
    </source>
</evidence>
<dbReference type="PATRIC" id="fig|1217656.3.peg.1006"/>
<dbReference type="RefSeq" id="WP_004818351.1">
    <property type="nucleotide sequence ID" value="NZ_KB849456.1"/>
</dbReference>
<name>N8YDN8_ACIGI</name>
<evidence type="ECO:0000313" key="3">
    <source>
        <dbReference type="Proteomes" id="UP000013148"/>
    </source>
</evidence>
<dbReference type="HOGENOM" id="CLU_019820_0_0_6"/>
<dbReference type="InterPro" id="IPR007505">
    <property type="entry name" value="PDDEXK_7"/>
</dbReference>
<accession>N8YDN8</accession>
<feature type="domain" description="DUF2357" evidence="1">
    <location>
        <begin position="136"/>
        <end position="380"/>
    </location>
</feature>
<protein>
    <recommendedName>
        <fullName evidence="1">DUF2357 domain-containing protein</fullName>
    </recommendedName>
</protein>
<dbReference type="Pfam" id="PF04411">
    <property type="entry name" value="PDDEXK_7"/>
    <property type="match status" value="1"/>
</dbReference>
<keyword evidence="3" id="KW-1185">Reference proteome</keyword>
<dbReference type="AlphaFoldDB" id="N8YDN8"/>
<dbReference type="EMBL" id="APPJ01000009">
    <property type="protein sequence ID" value="ENV17723.1"/>
    <property type="molecule type" value="Genomic_DNA"/>
</dbReference>
<proteinExistence type="predicted"/>
<dbReference type="Pfam" id="PF09823">
    <property type="entry name" value="DUF2357"/>
    <property type="match status" value="1"/>
</dbReference>
<organism evidence="2 3">
    <name type="scientific">Acinetobacter guillouiae NIPH 991</name>
    <dbReference type="NCBI Taxonomy" id="1217656"/>
    <lineage>
        <taxon>Bacteria</taxon>
        <taxon>Pseudomonadati</taxon>
        <taxon>Pseudomonadota</taxon>
        <taxon>Gammaproteobacteria</taxon>
        <taxon>Moraxellales</taxon>
        <taxon>Moraxellaceae</taxon>
        <taxon>Acinetobacter</taxon>
    </lineage>
</organism>
<evidence type="ECO:0000313" key="2">
    <source>
        <dbReference type="EMBL" id="ENV17723.1"/>
    </source>
</evidence>
<reference evidence="2 3" key="1">
    <citation type="submission" date="2013-02" db="EMBL/GenBank/DDBJ databases">
        <title>The Genome Sequence of Acinetobacter guillouiae NIPH 991.</title>
        <authorList>
            <consortium name="The Broad Institute Genome Sequencing Platform"/>
            <consortium name="The Broad Institute Genome Sequencing Center for Infectious Disease"/>
            <person name="Cerqueira G."/>
            <person name="Feldgarden M."/>
            <person name="Courvalin P."/>
            <person name="Perichon B."/>
            <person name="Grillot-Courvalin C."/>
            <person name="Clermont D."/>
            <person name="Rocha E."/>
            <person name="Yoon E.-J."/>
            <person name="Nemec A."/>
            <person name="Walker B."/>
            <person name="Young S.K."/>
            <person name="Zeng Q."/>
            <person name="Gargeya S."/>
            <person name="Fitzgerald M."/>
            <person name="Haas B."/>
            <person name="Abouelleil A."/>
            <person name="Alvarado L."/>
            <person name="Arachchi H.M."/>
            <person name="Berlin A.M."/>
            <person name="Chapman S.B."/>
            <person name="Dewar J."/>
            <person name="Goldberg J."/>
            <person name="Griggs A."/>
            <person name="Gujja S."/>
            <person name="Hansen M."/>
            <person name="Howarth C."/>
            <person name="Imamovic A."/>
            <person name="Larimer J."/>
            <person name="McCowan C."/>
            <person name="Murphy C."/>
            <person name="Neiman D."/>
            <person name="Pearson M."/>
            <person name="Priest M."/>
            <person name="Roberts A."/>
            <person name="Saif S."/>
            <person name="Shea T."/>
            <person name="Sisk P."/>
            <person name="Sykes S."/>
            <person name="Wortman J."/>
            <person name="Nusbaum C."/>
            <person name="Birren B."/>
        </authorList>
    </citation>
    <scope>NUCLEOTIDE SEQUENCE [LARGE SCALE GENOMIC DNA]</scope>
    <source>
        <strain evidence="2 3">NIPH 991</strain>
    </source>
</reference>
<sequence>MPELVRFRTTIFQLSIWCKDITERQNTFYEMLRKKNGKIFDYKIKFFPQLDLIEPTVYNGIALNEKFEHYPISLSHFDLTAPLFFENMQYQIEFIFFDEGVENVWLTHKLNELNENFRFSPKQNINKSFLPARFNGVINTKNDVGWMSLPLHYTLNNRNESLTISFEILPTKIDLHHDLPMMYQHIDNTYPLWRFNIAAKTEQNASKRERGDFTLLWLANFTELRKKFEAGLKVIASSPHSRLQKKINFSKPERMKGRINNKLLEQIKEDFANTTYSKYYKIDKKFLSVDTPENRYIKMIVGVCKSKLISIYNSIVLENEKRSEGRLSQEFLNEIYNWQVPLLKMERQSFFKDVGNFNGLVKESLVLQQKTGYSTVYQVWQELHYYLNAFSSQSLISMRSVSEIYEIWCFLQLRRILVEELAFIEIRSHKEFIINGFLERQLKDGMAGAFEFSRSDGVKVKLVHEPIFKENSSNIRSYVVNQKPDILLEVSFPNGKKCVWIFDAKYRIKTQKDRFVSDQGNGVDCVPDDAINQMHRYRDALIQINNGLIESKSRPVLGTFALYPGYFDQESDSNPYTSAINEVGIGAFALLPSNQIRFGHQWLSEYLCKHIGILNETPCSIASLNTIYLNEATRIPFHGMEQSLFQDLVMTISVNSNSKDINFEKLSEKPTIYALTLDSNVYNFDKHILNELRFLALAFPLKSGVNEISKIWPIKSVSLNSSTKNSNSHEKSLSYCYKFKLGAPLILNSPISEIPNININDSIRFITLSELESIVKFSEILSVY</sequence>
<gene>
    <name evidence="2" type="ORF">F964_01027</name>
</gene>